<keyword evidence="2" id="KW-1185">Reference proteome</keyword>
<dbReference type="EMBL" id="BDRX01000011">
    <property type="protein sequence ID" value="GBF89582.1"/>
    <property type="molecule type" value="Genomic_DNA"/>
</dbReference>
<reference evidence="1 2" key="1">
    <citation type="journal article" date="2018" name="Sci. Rep.">
        <title>Raphidocelis subcapitata (=Pseudokirchneriella subcapitata) provides an insight into genome evolution and environmental adaptations in the Sphaeropleales.</title>
        <authorList>
            <person name="Suzuki S."/>
            <person name="Yamaguchi H."/>
            <person name="Nakajima N."/>
            <person name="Kawachi M."/>
        </authorList>
    </citation>
    <scope>NUCLEOTIDE SEQUENCE [LARGE SCALE GENOMIC DNA]</scope>
    <source>
        <strain evidence="1 2">NIES-35</strain>
    </source>
</reference>
<organism evidence="1 2">
    <name type="scientific">Raphidocelis subcapitata</name>
    <dbReference type="NCBI Taxonomy" id="307507"/>
    <lineage>
        <taxon>Eukaryota</taxon>
        <taxon>Viridiplantae</taxon>
        <taxon>Chlorophyta</taxon>
        <taxon>core chlorophytes</taxon>
        <taxon>Chlorophyceae</taxon>
        <taxon>CS clade</taxon>
        <taxon>Sphaeropleales</taxon>
        <taxon>Selenastraceae</taxon>
        <taxon>Raphidocelis</taxon>
    </lineage>
</organism>
<sequence>MAVNSVKVSKYQAHHLYYLDALANLSAAADNNIWNGADYIRPSLDSYYDFRKFVSVGSPDTSGLPLLCDRDDYSTGTGFRGLDFKTAAGPLAWASDVAAQLWFAECSAMTNCKADLVKDKLTLAKMKLWTKAAADRMLSYLQIAPAGRNLLCPPRAFFGFFYQTFVRPPSPGGSFQGVFIWPTALNPSIIKIKNAAGADEAMSALQMLQRSAELKYYIPEPLLAMEGLIELIIGHDHSLLPTQPAPILPTSAPAAAPASVDGAPTAADGAAPEAAAAVALASTDAASPQATAPVKAMDAGPVADASYAENGFVAGIANPELLKHSAGTAWVAGCADGDLLCAAKSLGLLGANKAGAAPEGAVSQPAADGAQIMAGDRSCLTELRAQQGQLQLAKEMCGYRPAGVWVDPDPAKRVFAIERPIWDIQVEKGNAIYTYVCSLAPDLVAKTCKVGQGGLEDYMERFKAVLATFASITCEPNVTSYVPVNALADGASFPLIEPGMATGGACLKMTANFISDIGCSLVDYLYDRYNKAVECCAGDCQTRPECALLSDGLVPRINIPSCGGDGEPATVLKMPTGFDLPATSGATCGGGDGKGYWGWGIWSG</sequence>
<name>A0A2V0NSE3_9CHLO</name>
<dbReference type="AlphaFoldDB" id="A0A2V0NSE3"/>
<evidence type="ECO:0000313" key="1">
    <source>
        <dbReference type="EMBL" id="GBF89582.1"/>
    </source>
</evidence>
<dbReference type="Proteomes" id="UP000247498">
    <property type="component" value="Unassembled WGS sequence"/>
</dbReference>
<comment type="caution">
    <text evidence="1">The sequence shown here is derived from an EMBL/GenBank/DDBJ whole genome shotgun (WGS) entry which is preliminary data.</text>
</comment>
<dbReference type="InParanoid" id="A0A2V0NSE3"/>
<evidence type="ECO:0000313" key="2">
    <source>
        <dbReference type="Proteomes" id="UP000247498"/>
    </source>
</evidence>
<accession>A0A2V0NSE3</accession>
<proteinExistence type="predicted"/>
<gene>
    <name evidence="1" type="ORF">Rsub_02300</name>
</gene>
<protein>
    <submittedName>
        <fullName evidence="1">Uncharacterized protein</fullName>
    </submittedName>
</protein>